<dbReference type="SMART" id="SM00826">
    <property type="entry name" value="PKS_DH"/>
    <property type="match status" value="1"/>
</dbReference>
<dbReference type="InterPro" id="IPR032821">
    <property type="entry name" value="PKS_assoc"/>
</dbReference>
<dbReference type="SMART" id="SM00823">
    <property type="entry name" value="PKS_PP"/>
    <property type="match status" value="1"/>
</dbReference>
<feature type="domain" description="Ketosynthase family 3 (KS3)" evidence="11">
    <location>
        <begin position="33"/>
        <end position="461"/>
    </location>
</feature>
<dbReference type="Pfam" id="PF14765">
    <property type="entry name" value="PS-DH"/>
    <property type="match status" value="1"/>
</dbReference>
<evidence type="ECO:0000256" key="1">
    <source>
        <dbReference type="ARBA" id="ARBA00001957"/>
    </source>
</evidence>
<dbReference type="OrthoDB" id="4537517at2"/>
<dbReference type="SUPFAM" id="SSF55048">
    <property type="entry name" value="Probable ACP-binding domain of malonyl-CoA ACP transacylase"/>
    <property type="match status" value="1"/>
</dbReference>
<dbReference type="Gene3D" id="3.10.129.110">
    <property type="entry name" value="Polyketide synthase dehydratase"/>
    <property type="match status" value="1"/>
</dbReference>
<dbReference type="EMBL" id="VDLX02000014">
    <property type="protein sequence ID" value="KAB8190932.1"/>
    <property type="molecule type" value="Genomic_DNA"/>
</dbReference>
<dbReference type="Pfam" id="PF00109">
    <property type="entry name" value="ketoacyl-synt"/>
    <property type="match status" value="1"/>
</dbReference>
<evidence type="ECO:0000256" key="6">
    <source>
        <dbReference type="ARBA" id="ARBA00023194"/>
    </source>
</evidence>
<evidence type="ECO:0000259" key="12">
    <source>
        <dbReference type="PROSITE" id="PS52019"/>
    </source>
</evidence>
<keyword evidence="3" id="KW-0596">Phosphopantetheine</keyword>
<dbReference type="InterPro" id="IPR014031">
    <property type="entry name" value="Ketoacyl_synth_C"/>
</dbReference>
<dbReference type="InterPro" id="IPR020841">
    <property type="entry name" value="PKS_Beta-ketoAc_synthase_dom"/>
</dbReference>
<keyword evidence="6" id="KW-0045">Antibiotic biosynthesis</keyword>
<keyword evidence="7" id="KW-0511">Multifunctional enzyme</keyword>
<protein>
    <submittedName>
        <fullName evidence="13">SDR family NAD(P)-dependent oxidoreductase</fullName>
    </submittedName>
</protein>
<dbReference type="InterPro" id="IPR018201">
    <property type="entry name" value="Ketoacyl_synth_AS"/>
</dbReference>
<dbReference type="SUPFAM" id="SSF47336">
    <property type="entry name" value="ACP-like"/>
    <property type="match status" value="1"/>
</dbReference>
<dbReference type="Gene3D" id="3.40.50.720">
    <property type="entry name" value="NAD(P)-binding Rossmann-like Domain"/>
    <property type="match status" value="1"/>
</dbReference>
<dbReference type="PROSITE" id="PS00606">
    <property type="entry name" value="KS3_1"/>
    <property type="match status" value="1"/>
</dbReference>
<dbReference type="InterPro" id="IPR001227">
    <property type="entry name" value="Ac_transferase_dom_sf"/>
</dbReference>
<comment type="cofactor">
    <cofactor evidence="1">
        <name>pantetheine 4'-phosphate</name>
        <dbReference type="ChEBI" id="CHEBI:47942"/>
    </cofactor>
</comment>
<dbReference type="InterPro" id="IPR006162">
    <property type="entry name" value="Ppantetheine_attach_site"/>
</dbReference>
<comment type="pathway">
    <text evidence="2">Antibiotic biosynthesis.</text>
</comment>
<accession>A0A5C4VZT9</accession>
<dbReference type="GO" id="GO:0006633">
    <property type="term" value="P:fatty acid biosynthetic process"/>
    <property type="evidence" value="ECO:0007669"/>
    <property type="project" value="InterPro"/>
</dbReference>
<dbReference type="Gene3D" id="3.30.70.3290">
    <property type="match status" value="1"/>
</dbReference>
<feature type="domain" description="PKS/mFAS DH" evidence="12">
    <location>
        <begin position="924"/>
        <end position="1196"/>
    </location>
</feature>
<dbReference type="InterPro" id="IPR020807">
    <property type="entry name" value="PKS_DH"/>
</dbReference>
<evidence type="ECO:0000259" key="11">
    <source>
        <dbReference type="PROSITE" id="PS52004"/>
    </source>
</evidence>
<dbReference type="InterPro" id="IPR036291">
    <property type="entry name" value="NAD(P)-bd_dom_sf"/>
</dbReference>
<reference evidence="13 14" key="1">
    <citation type="submission" date="2019-10" db="EMBL/GenBank/DDBJ databases">
        <title>Nonomuraea sp. nov., isolated from Phyllanthus amarus.</title>
        <authorList>
            <person name="Klykleung N."/>
            <person name="Tanasupawat S."/>
        </authorList>
    </citation>
    <scope>NUCLEOTIDE SEQUENCE [LARGE SCALE GENOMIC DNA]</scope>
    <source>
        <strain evidence="13 14">PA1-10</strain>
    </source>
</reference>
<dbReference type="Pfam" id="PF22953">
    <property type="entry name" value="SpnB_Rossmann"/>
    <property type="match status" value="1"/>
</dbReference>
<dbReference type="InterPro" id="IPR057326">
    <property type="entry name" value="KR_dom"/>
</dbReference>
<dbReference type="PROSITE" id="PS00012">
    <property type="entry name" value="PHOSPHOPANTETHEINE"/>
    <property type="match status" value="1"/>
</dbReference>
<dbReference type="Pfam" id="PF00550">
    <property type="entry name" value="PP-binding"/>
    <property type="match status" value="1"/>
</dbReference>
<dbReference type="InterPro" id="IPR009081">
    <property type="entry name" value="PP-bd_ACP"/>
</dbReference>
<dbReference type="CDD" id="cd00833">
    <property type="entry name" value="PKS"/>
    <property type="match status" value="1"/>
</dbReference>
<feature type="domain" description="Carrier" evidence="10">
    <location>
        <begin position="1613"/>
        <end position="1688"/>
    </location>
</feature>
<dbReference type="InterPro" id="IPR013968">
    <property type="entry name" value="PKS_KR"/>
</dbReference>
<dbReference type="PROSITE" id="PS52019">
    <property type="entry name" value="PKS_MFAS_DH"/>
    <property type="match status" value="1"/>
</dbReference>
<dbReference type="Pfam" id="PF08990">
    <property type="entry name" value="Docking"/>
    <property type="match status" value="1"/>
</dbReference>
<dbReference type="PANTHER" id="PTHR43775">
    <property type="entry name" value="FATTY ACID SYNTHASE"/>
    <property type="match status" value="1"/>
</dbReference>
<evidence type="ECO:0000256" key="7">
    <source>
        <dbReference type="ARBA" id="ARBA00023268"/>
    </source>
</evidence>
<dbReference type="SMART" id="SM00822">
    <property type="entry name" value="PKS_KR"/>
    <property type="match status" value="1"/>
</dbReference>
<evidence type="ECO:0000256" key="8">
    <source>
        <dbReference type="ARBA" id="ARBA00023315"/>
    </source>
</evidence>
<feature type="region of interest" description="N-terminal hotdog fold" evidence="9">
    <location>
        <begin position="924"/>
        <end position="1048"/>
    </location>
</feature>
<dbReference type="InterPro" id="IPR016039">
    <property type="entry name" value="Thiolase-like"/>
</dbReference>
<dbReference type="GO" id="GO:0033068">
    <property type="term" value="P:macrolide biosynthetic process"/>
    <property type="evidence" value="ECO:0007669"/>
    <property type="project" value="UniProtKB-ARBA"/>
</dbReference>
<sequence length="1765" mass="186032">MANEDRLREYLKRVAVELTEARQRLAEDEDRRHEPVAIVGMACRYPGGVGSPEELWELVASGRDAIGEFPADRGWDVDGMYDPDPESVGTSTTRHGGFLYDAGDFDAAFFGMSPRSALATDPQHRLFLETSWDALERAAIDPVTLRGGDVGVYAGNMFNDYSSRFMHGAVPPGMEGTLLSSSTPSVLSGRVSYTFGLEGPSLTVDTACSSSLVAMHLAVQALRRGECTLALAGGVTVLASPDAFIEFSRQRALSPDGRCKSFSATADGAAWAEGVGVLVLERLSEARRNGRRIFAVIRGTAVNQDGASNGMTAPSGPAQERVIRQALADALLDTRDIDVVEAHGTGTRLGDPIEAQALLATYGRRRPAGRPLWLGSVKSNIGHTQAAAGVAGVIKMVMAMRHAVLPKTLHVTEPTSHVDWSAGDVRLLTEQAEWPRGEHPRRAGVSSFGISGTNAHAIVEEYVPDPEPPVAPAFTGPLAWTISARGPRSLAAQAGRLHEYVTAGEEHDPADVAYSLAGRPALPHRAVVLGRDRAALTEGLARYVRGEPGADVVEGVAGESPRVAFLFTGQGGQRPGMGRGLAAASPVFAAALDEVCAALDRHLDRPLRDIMWAEPGTPGSEALDDTAYTQPALFAFEVAACRLLESLGLTPSVLTGHSVGEFAAAHVAGIWSLDDAARLIAARGRLMRELCEPGAMVAVAATADEVGPTLAGLEDQVGIAAVNGPASVVLSGAEEPCLAVAEHWKRLGRRTRRLAVSRAFHSPLMEPMLAAFADELKSVTFGQRRLPYVSGLPGSWSTPDYWLDQIRQPVRFHAAVTELEESGAGVLLEVGPQAVLSGMAHDCVTGEDTTILSLHRKDRDEPDALAACLAGAWTAGATVDRAALSRHGHRLDLPPYAYERERYWLGAPARGADLSASGLQEVGHPLLGAAVELADDGPIVLTGRLSVADAPWLADHAVAGAVVLPGAALADLVLEAGTRAGHGLVEELTFEAPLVLPARGGVSVQVVVDPPDGSGSRPVRVHSRPDDDPAAGWTRHLSGAVAPDREGDARPGWAAAWPPADAAPVDVAGGYERLAEQGYEYGPAFQGLRAVWRRGEELFADVSLPDDVDVTGYGIHPALLDAMFHPLLVADEAGGLRLPFQLRGVRLLAAEARTLRVRLVRDGDDGCAVEAADASGRLAFSLASIRTRPMPAGALGRSAGPAWYGLDWVEAAAEPGDADAVVIPCAGGQEDVPAAVRRLTARVLDAVQDPHLADSRLMFVTRPGDLAGAAVWGLVRSAQSEQPGRFVLAEAEEGFADWGRITAVGEPQVRVCEGRLLVPRLARRKAGSPVVELPGTVLVTGGTGGLGALVARRLVERHGVRDLLLVSRRGPSAPGVGELVAGLEELGARVTVTACDVSDRAALARVLTATPDLSGVVHAAGVLDDALVEDLTPDRIAGVLGPKADAAWHLHELTRDRPLSAFVLFSSLAGVLGNAGQGNYAAANAFLDALAVHRHEHGLPAVSVAWGLWDTDSGMTGELSPADVARLARAGVAPLSVEQGLELFDAALTGAEPAVVAVRWDGAGLRTRAENGDLPPLLRGLVRATRRAATQTAGGQDSLISRLAELTREEGLRLLTERVRGHVAVVLAHGSAEKISVDRAFTQLGFDSLTAVELRNRLNTDTGLRLPATLVFDHPTVSSLAEYLFSTLAPDTPSPEETLRGALERVGSMLTSAKDDGEAIRGKLVAVLQSGLAMFREPQGTPDTVMDKIDSASDEEIFDLIDNEL</sequence>
<dbReference type="SUPFAM" id="SSF51735">
    <property type="entry name" value="NAD(P)-binding Rossmann-fold domains"/>
    <property type="match status" value="2"/>
</dbReference>
<dbReference type="FunFam" id="1.10.1200.10:FF:000007">
    <property type="entry name" value="Probable polyketide synthase pks17"/>
    <property type="match status" value="1"/>
</dbReference>
<gene>
    <name evidence="13" type="ORF">FH608_033345</name>
</gene>
<dbReference type="GO" id="GO:0004312">
    <property type="term" value="F:fatty acid synthase activity"/>
    <property type="evidence" value="ECO:0007669"/>
    <property type="project" value="TreeGrafter"/>
</dbReference>
<evidence type="ECO:0000313" key="14">
    <source>
        <dbReference type="Proteomes" id="UP000312512"/>
    </source>
</evidence>
<dbReference type="Pfam" id="PF21089">
    <property type="entry name" value="PKS_DH_N"/>
    <property type="match status" value="1"/>
</dbReference>
<dbReference type="SUPFAM" id="SSF52151">
    <property type="entry name" value="FabD/lysophospholipase-like"/>
    <property type="match status" value="1"/>
</dbReference>
<dbReference type="Pfam" id="PF16197">
    <property type="entry name" value="KAsynt_C_assoc"/>
    <property type="match status" value="1"/>
</dbReference>
<dbReference type="InterPro" id="IPR036299">
    <property type="entry name" value="Polyketide_synth_docking_sf"/>
</dbReference>
<keyword evidence="8" id="KW-0012">Acyltransferase</keyword>
<feature type="active site" description="Proton acceptor; for dehydratase activity" evidence="9">
    <location>
        <position position="956"/>
    </location>
</feature>
<keyword evidence="4" id="KW-0597">Phosphoprotein</keyword>
<dbReference type="InterPro" id="IPR049552">
    <property type="entry name" value="PKS_DH_N"/>
</dbReference>
<dbReference type="CDD" id="cd08956">
    <property type="entry name" value="KR_3_FAS_SDR_x"/>
    <property type="match status" value="1"/>
</dbReference>
<dbReference type="PROSITE" id="PS52004">
    <property type="entry name" value="KS3_2"/>
    <property type="match status" value="1"/>
</dbReference>
<dbReference type="SUPFAM" id="SSF101173">
    <property type="entry name" value="Docking domain B of the erythromycin polyketide synthase (DEBS)"/>
    <property type="match status" value="1"/>
</dbReference>
<dbReference type="InterPro" id="IPR042104">
    <property type="entry name" value="PKS_dehydratase_sf"/>
</dbReference>
<organism evidence="13 14">
    <name type="scientific">Nonomuraea phyllanthi</name>
    <dbReference type="NCBI Taxonomy" id="2219224"/>
    <lineage>
        <taxon>Bacteria</taxon>
        <taxon>Bacillati</taxon>
        <taxon>Actinomycetota</taxon>
        <taxon>Actinomycetes</taxon>
        <taxon>Streptosporangiales</taxon>
        <taxon>Streptosporangiaceae</taxon>
        <taxon>Nonomuraea</taxon>
    </lineage>
</organism>
<dbReference type="SUPFAM" id="SSF53901">
    <property type="entry name" value="Thiolase-like"/>
    <property type="match status" value="1"/>
</dbReference>
<dbReference type="Pfam" id="PF02801">
    <property type="entry name" value="Ketoacyl-synt_C"/>
    <property type="match status" value="1"/>
</dbReference>
<proteinExistence type="predicted"/>
<dbReference type="InterPro" id="IPR016036">
    <property type="entry name" value="Malonyl_transacylase_ACP-bd"/>
</dbReference>
<dbReference type="Pfam" id="PF08659">
    <property type="entry name" value="KR"/>
    <property type="match status" value="1"/>
</dbReference>
<dbReference type="InterPro" id="IPR049551">
    <property type="entry name" value="PKS_DH_C"/>
</dbReference>
<dbReference type="Proteomes" id="UP000312512">
    <property type="component" value="Unassembled WGS sequence"/>
</dbReference>
<dbReference type="InterPro" id="IPR050091">
    <property type="entry name" value="PKS_NRPS_Biosynth_Enz"/>
</dbReference>
<evidence type="ECO:0000256" key="3">
    <source>
        <dbReference type="ARBA" id="ARBA00022450"/>
    </source>
</evidence>
<dbReference type="InterPro" id="IPR014043">
    <property type="entry name" value="Acyl_transferase_dom"/>
</dbReference>
<dbReference type="PANTHER" id="PTHR43775:SF51">
    <property type="entry name" value="INACTIVE PHENOLPHTHIOCEROL SYNTHESIS POLYKETIDE SYNTHASE TYPE I PKS1-RELATED"/>
    <property type="match status" value="1"/>
</dbReference>
<evidence type="ECO:0000256" key="9">
    <source>
        <dbReference type="PROSITE-ProRule" id="PRU01363"/>
    </source>
</evidence>
<dbReference type="Gene3D" id="3.40.366.10">
    <property type="entry name" value="Malonyl-Coenzyme A Acyl Carrier Protein, domain 2"/>
    <property type="match status" value="1"/>
</dbReference>
<evidence type="ECO:0000256" key="5">
    <source>
        <dbReference type="ARBA" id="ARBA00022679"/>
    </source>
</evidence>
<dbReference type="Pfam" id="PF00698">
    <property type="entry name" value="Acyl_transf_1"/>
    <property type="match status" value="1"/>
</dbReference>
<keyword evidence="5" id="KW-0808">Transferase</keyword>
<dbReference type="SMART" id="SM01294">
    <property type="entry name" value="PKS_PP_betabranch"/>
    <property type="match status" value="1"/>
</dbReference>
<feature type="region of interest" description="C-terminal hotdog fold" evidence="9">
    <location>
        <begin position="1062"/>
        <end position="1196"/>
    </location>
</feature>
<dbReference type="InterPro" id="IPR015083">
    <property type="entry name" value="NorB/c/GfsB-D-like_docking"/>
</dbReference>
<evidence type="ECO:0000259" key="10">
    <source>
        <dbReference type="PROSITE" id="PS50075"/>
    </source>
</evidence>
<name>A0A5C4VZT9_9ACTN</name>
<dbReference type="Gene3D" id="3.40.47.10">
    <property type="match status" value="1"/>
</dbReference>
<dbReference type="InterPro" id="IPR020806">
    <property type="entry name" value="PKS_PP-bd"/>
</dbReference>
<dbReference type="FunFam" id="3.40.47.10:FF:000019">
    <property type="entry name" value="Polyketide synthase type I"/>
    <property type="match status" value="1"/>
</dbReference>
<dbReference type="InterPro" id="IPR016035">
    <property type="entry name" value="Acyl_Trfase/lysoPLipase"/>
</dbReference>
<evidence type="ECO:0000256" key="2">
    <source>
        <dbReference type="ARBA" id="ARBA00004792"/>
    </source>
</evidence>
<dbReference type="GO" id="GO:0004315">
    <property type="term" value="F:3-oxoacyl-[acyl-carrier-protein] synthase activity"/>
    <property type="evidence" value="ECO:0007669"/>
    <property type="project" value="InterPro"/>
</dbReference>
<keyword evidence="14" id="KW-1185">Reference proteome</keyword>
<feature type="active site" description="Proton donor; for dehydratase activity" evidence="9">
    <location>
        <position position="1121"/>
    </location>
</feature>
<evidence type="ECO:0000313" key="13">
    <source>
        <dbReference type="EMBL" id="KAB8190932.1"/>
    </source>
</evidence>
<dbReference type="GO" id="GO:0031177">
    <property type="term" value="F:phosphopantetheine binding"/>
    <property type="evidence" value="ECO:0007669"/>
    <property type="project" value="InterPro"/>
</dbReference>
<dbReference type="SMART" id="SM00827">
    <property type="entry name" value="PKS_AT"/>
    <property type="match status" value="1"/>
</dbReference>
<dbReference type="InterPro" id="IPR014030">
    <property type="entry name" value="Ketoacyl_synth_N"/>
</dbReference>
<comment type="caution">
    <text evidence="13">The sequence shown here is derived from an EMBL/GenBank/DDBJ whole genome shotgun (WGS) entry which is preliminary data.</text>
</comment>
<dbReference type="InterPro" id="IPR055123">
    <property type="entry name" value="SpnB-like_Rossmann"/>
</dbReference>
<dbReference type="PROSITE" id="PS50075">
    <property type="entry name" value="CARRIER"/>
    <property type="match status" value="1"/>
</dbReference>
<dbReference type="InterPro" id="IPR036736">
    <property type="entry name" value="ACP-like_sf"/>
</dbReference>
<dbReference type="InterPro" id="IPR049900">
    <property type="entry name" value="PKS_mFAS_DH"/>
</dbReference>
<dbReference type="Gene3D" id="1.10.1200.10">
    <property type="entry name" value="ACP-like"/>
    <property type="match status" value="1"/>
</dbReference>
<dbReference type="RefSeq" id="WP_139634341.1">
    <property type="nucleotide sequence ID" value="NZ_VDLX02000014.1"/>
</dbReference>
<dbReference type="SMART" id="SM00825">
    <property type="entry name" value="PKS_KS"/>
    <property type="match status" value="1"/>
</dbReference>
<evidence type="ECO:0000256" key="4">
    <source>
        <dbReference type="ARBA" id="ARBA00022553"/>
    </source>
</evidence>